<dbReference type="EMBL" id="MLHW01000021">
    <property type="protein sequence ID" value="OHT47754.1"/>
    <property type="molecule type" value="Genomic_DNA"/>
</dbReference>
<proteinExistence type="predicted"/>
<accession>A0A1S1JVS0</accession>
<gene>
    <name evidence="2" type="ORF">BKG62_24200</name>
    <name evidence="3" type="ORF">BKG82_19980</name>
</gene>
<evidence type="ECO:0000256" key="1">
    <source>
        <dbReference type="SAM" id="Phobius"/>
    </source>
</evidence>
<reference evidence="2 5" key="1">
    <citation type="submission" date="2016-10" db="EMBL/GenBank/DDBJ databases">
        <title>Evaluation of Human, Animal and Environmental Mycobacterium chelonae Isolates by Core Genome Phylogenomic Analysis, Targeted Gene Comparison, and Anti-microbial Susceptibility Patterns: A Tale of Mistaken Identities.</title>
        <authorList>
            <person name="Fogelson S.B."/>
            <person name="Camus A.C."/>
            <person name="Lorenz W."/>
            <person name="Vasireddy R."/>
            <person name="Vasireddy S."/>
            <person name="Smith T."/>
            <person name="Brown-Elliott B.A."/>
            <person name="Wallace R.J.Jr."/>
            <person name="Hasan N.A."/>
            <person name="Reischl U."/>
            <person name="Sanchez S."/>
        </authorList>
    </citation>
    <scope>NUCLEOTIDE SEQUENCE [LARGE SCALE GENOMIC DNA]</scope>
    <source>
        <strain evidence="2 5">42895</strain>
    </source>
</reference>
<reference evidence="3 4" key="2">
    <citation type="submission" date="2016-10" db="EMBL/GenBank/DDBJ databases">
        <title>Evaluation of Human, Veterinary and Environmental Mycobacterium chelonae Isolates by Core Genome Phylogenomic Analysis, Targeted Gene Comparison, and Anti-microbial Susceptibility Patterns: A Tale of Mistaken Identities.</title>
        <authorList>
            <person name="Fogelson S.B."/>
            <person name="Camus A.C."/>
            <person name="Lorenz W."/>
            <person name="Vasireddy R."/>
            <person name="Vasireddy S."/>
            <person name="Smith T."/>
            <person name="Brown-Elliott B.A."/>
            <person name="Wallace R.J.Jr."/>
            <person name="Hasan N.A."/>
            <person name="Reischl U."/>
            <person name="Sanchez S."/>
        </authorList>
    </citation>
    <scope>NUCLEOTIDE SEQUENCE [LARGE SCALE GENOMIC DNA]</scope>
    <source>
        <strain evidence="3 4">15515</strain>
    </source>
</reference>
<feature type="transmembrane region" description="Helical" evidence="1">
    <location>
        <begin position="75"/>
        <end position="98"/>
    </location>
</feature>
<evidence type="ECO:0000313" key="3">
    <source>
        <dbReference type="EMBL" id="OHU51741.1"/>
    </source>
</evidence>
<dbReference type="Proteomes" id="UP000180113">
    <property type="component" value="Unassembled WGS sequence"/>
</dbReference>
<keyword evidence="1" id="KW-1133">Transmembrane helix</keyword>
<name>A0A1S1JVS0_MYCCH</name>
<evidence type="ECO:0000313" key="2">
    <source>
        <dbReference type="EMBL" id="OHT47754.1"/>
    </source>
</evidence>
<dbReference type="Proteomes" id="UP000180043">
    <property type="component" value="Unassembled WGS sequence"/>
</dbReference>
<evidence type="ECO:0008006" key="6">
    <source>
        <dbReference type="Google" id="ProtNLM"/>
    </source>
</evidence>
<evidence type="ECO:0000313" key="5">
    <source>
        <dbReference type="Proteomes" id="UP000180113"/>
    </source>
</evidence>
<feature type="transmembrane region" description="Helical" evidence="1">
    <location>
        <begin position="47"/>
        <end position="69"/>
    </location>
</feature>
<dbReference type="EMBL" id="MLIQ01000022">
    <property type="protein sequence ID" value="OHU51741.1"/>
    <property type="molecule type" value="Genomic_DNA"/>
</dbReference>
<feature type="transmembrane region" description="Helical" evidence="1">
    <location>
        <begin position="119"/>
        <end position="143"/>
    </location>
</feature>
<organism evidence="3 4">
    <name type="scientific">Mycobacteroides chelonae</name>
    <name type="common">Mycobacterium chelonae</name>
    <dbReference type="NCBI Taxonomy" id="1774"/>
    <lineage>
        <taxon>Bacteria</taxon>
        <taxon>Bacillati</taxon>
        <taxon>Actinomycetota</taxon>
        <taxon>Actinomycetes</taxon>
        <taxon>Mycobacteriales</taxon>
        <taxon>Mycobacteriaceae</taxon>
        <taxon>Mycobacteroides</taxon>
    </lineage>
</organism>
<evidence type="ECO:0000313" key="4">
    <source>
        <dbReference type="Proteomes" id="UP000180043"/>
    </source>
</evidence>
<dbReference type="RefSeq" id="WP_030093945.1">
    <property type="nucleotide sequence ID" value="NZ_CP050223.1"/>
</dbReference>
<protein>
    <recommendedName>
        <fullName evidence="6">Transmembrane protein</fullName>
    </recommendedName>
</protein>
<dbReference type="AlphaFoldDB" id="A0A1S1JVS0"/>
<comment type="caution">
    <text evidence="3">The sequence shown here is derived from an EMBL/GenBank/DDBJ whole genome shotgun (WGS) entry which is preliminary data.</text>
</comment>
<keyword evidence="1" id="KW-0812">Transmembrane</keyword>
<feature type="transmembrane region" description="Helical" evidence="1">
    <location>
        <begin position="6"/>
        <end position="27"/>
    </location>
</feature>
<keyword evidence="1" id="KW-0472">Membrane</keyword>
<sequence length="144" mass="14825">MTRIDVAVAALAAFWLGLVVAISFIEAPLKFRAPGVTVQIGLGIGRLVFGALNAVEGVVALALVLLMVAGDLSSAAVAAVLATCGCLAVQLVVVRPAMMRRTNAIRDGGEYAGRSRLHLAYVAVECIKTVALIGVVMLIVAGVR</sequence>